<dbReference type="EMBL" id="CP018047">
    <property type="protein sequence ID" value="AQU67912.1"/>
    <property type="molecule type" value="Genomic_DNA"/>
</dbReference>
<dbReference type="Pfam" id="PF01471">
    <property type="entry name" value="PG_binding_1"/>
    <property type="match status" value="1"/>
</dbReference>
<dbReference type="InterPro" id="IPR002477">
    <property type="entry name" value="Peptidoglycan-bd-like"/>
</dbReference>
<dbReference type="SUPFAM" id="SSF47090">
    <property type="entry name" value="PGBD-like"/>
    <property type="match status" value="1"/>
</dbReference>
<sequence>MKFGPKFAAVFVSAGLLTAGAGVAPAGAASTATPQCTRQIQMKPVAEYSYYMMIPKSSSTVKCLLKEGNKNSGVVALQTALKFCYGADIVVDGDYGSRTASALHRVQMIYLFPEQSELWDGVYGPATANSIKFPWHRSNGEIMSTCTRRDGSG</sequence>
<dbReference type="AlphaFoldDB" id="A0A1U9QUJ8"/>
<gene>
    <name evidence="3" type="ORF">BBN63_18480</name>
</gene>
<dbReference type="Proteomes" id="UP000189677">
    <property type="component" value="Chromosome"/>
</dbReference>
<keyword evidence="4" id="KW-1185">Reference proteome</keyword>
<dbReference type="OrthoDB" id="3828307at2"/>
<feature type="domain" description="Peptidoglycan binding-like" evidence="2">
    <location>
        <begin position="71"/>
        <end position="129"/>
    </location>
</feature>
<name>A0A1U9QUJ8_STRNV</name>
<reference evidence="3 4" key="1">
    <citation type="submission" date="2016-11" db="EMBL/GenBank/DDBJ databases">
        <title>Complete genome sequence of Streptomyces niveus SCSIO 3406.</title>
        <authorList>
            <person name="Zhu Q."/>
            <person name="Cheng W."/>
            <person name="Song Y."/>
            <person name="Li Q."/>
            <person name="Ju J."/>
        </authorList>
    </citation>
    <scope>NUCLEOTIDE SEQUENCE [LARGE SCALE GENOMIC DNA]</scope>
    <source>
        <strain evidence="3 4">SCSIO 3406</strain>
    </source>
</reference>
<feature type="chain" id="PRO_5010723788" description="Peptidoglycan binding-like domain-containing protein" evidence="1">
    <location>
        <begin position="29"/>
        <end position="153"/>
    </location>
</feature>
<dbReference type="KEGG" id="snw:BBN63_18480"/>
<evidence type="ECO:0000259" key="2">
    <source>
        <dbReference type="Pfam" id="PF01471"/>
    </source>
</evidence>
<dbReference type="Gene3D" id="1.10.101.10">
    <property type="entry name" value="PGBD-like superfamily/PGBD"/>
    <property type="match status" value="1"/>
</dbReference>
<dbReference type="InterPro" id="IPR036365">
    <property type="entry name" value="PGBD-like_sf"/>
</dbReference>
<organism evidence="3 4">
    <name type="scientific">Streptomyces niveus</name>
    <name type="common">Streptomyces spheroides</name>
    <dbReference type="NCBI Taxonomy" id="193462"/>
    <lineage>
        <taxon>Bacteria</taxon>
        <taxon>Bacillati</taxon>
        <taxon>Actinomycetota</taxon>
        <taxon>Actinomycetes</taxon>
        <taxon>Kitasatosporales</taxon>
        <taxon>Streptomycetaceae</taxon>
        <taxon>Streptomyces</taxon>
    </lineage>
</organism>
<accession>A0A1U9QUJ8</accession>
<evidence type="ECO:0000313" key="4">
    <source>
        <dbReference type="Proteomes" id="UP000189677"/>
    </source>
</evidence>
<dbReference type="RefSeq" id="WP_078076494.1">
    <property type="nucleotide sequence ID" value="NZ_CP018047.1"/>
</dbReference>
<proteinExistence type="predicted"/>
<protein>
    <recommendedName>
        <fullName evidence="2">Peptidoglycan binding-like domain-containing protein</fullName>
    </recommendedName>
</protein>
<evidence type="ECO:0000256" key="1">
    <source>
        <dbReference type="SAM" id="SignalP"/>
    </source>
</evidence>
<dbReference type="InterPro" id="IPR036366">
    <property type="entry name" value="PGBDSf"/>
</dbReference>
<keyword evidence="1" id="KW-0732">Signal</keyword>
<feature type="signal peptide" evidence="1">
    <location>
        <begin position="1"/>
        <end position="28"/>
    </location>
</feature>
<evidence type="ECO:0000313" key="3">
    <source>
        <dbReference type="EMBL" id="AQU67912.1"/>
    </source>
</evidence>